<dbReference type="Proteomes" id="UP000494165">
    <property type="component" value="Unassembled WGS sequence"/>
</dbReference>
<name>A0A8S1E3W7_9INSE</name>
<organism evidence="1 2">
    <name type="scientific">Cloeon dipterum</name>
    <dbReference type="NCBI Taxonomy" id="197152"/>
    <lineage>
        <taxon>Eukaryota</taxon>
        <taxon>Metazoa</taxon>
        <taxon>Ecdysozoa</taxon>
        <taxon>Arthropoda</taxon>
        <taxon>Hexapoda</taxon>
        <taxon>Insecta</taxon>
        <taxon>Pterygota</taxon>
        <taxon>Palaeoptera</taxon>
        <taxon>Ephemeroptera</taxon>
        <taxon>Pisciforma</taxon>
        <taxon>Baetidae</taxon>
        <taxon>Cloeon</taxon>
    </lineage>
</organism>
<comment type="caution">
    <text evidence="1">The sequence shown here is derived from an EMBL/GenBank/DDBJ whole genome shotgun (WGS) entry which is preliminary data.</text>
</comment>
<evidence type="ECO:0000313" key="1">
    <source>
        <dbReference type="EMBL" id="CAB3387598.1"/>
    </source>
</evidence>
<evidence type="ECO:0000313" key="2">
    <source>
        <dbReference type="Proteomes" id="UP000494165"/>
    </source>
</evidence>
<gene>
    <name evidence="1" type="ORF">CLODIP_2_CD01231</name>
</gene>
<proteinExistence type="predicted"/>
<dbReference type="AlphaFoldDB" id="A0A8S1E3W7"/>
<reference evidence="1 2" key="1">
    <citation type="submission" date="2020-04" db="EMBL/GenBank/DDBJ databases">
        <authorList>
            <person name="Alioto T."/>
            <person name="Alioto T."/>
            <person name="Gomez Garrido J."/>
        </authorList>
    </citation>
    <scope>NUCLEOTIDE SEQUENCE [LARGE SCALE GENOMIC DNA]</scope>
</reference>
<accession>A0A8S1E3W7</accession>
<protein>
    <submittedName>
        <fullName evidence="1">Uncharacterized protein</fullName>
    </submittedName>
</protein>
<keyword evidence="2" id="KW-1185">Reference proteome</keyword>
<dbReference type="EMBL" id="CADEPI010000592">
    <property type="protein sequence ID" value="CAB3387598.1"/>
    <property type="molecule type" value="Genomic_DNA"/>
</dbReference>
<sequence>MLGPDGPKLTLYNKEVLNTYYSRIAREKSGAQFGNAEAATGVAGWPRYALAFDGDLIRPSEQFAQK</sequence>